<comment type="caution">
    <text evidence="1">The sequence shown here is derived from an EMBL/GenBank/DDBJ whole genome shotgun (WGS) entry which is preliminary data.</text>
</comment>
<protein>
    <submittedName>
        <fullName evidence="1">Uncharacterized protein</fullName>
    </submittedName>
</protein>
<name>A0A9D1CQM6_9FIRM</name>
<evidence type="ECO:0000313" key="2">
    <source>
        <dbReference type="Proteomes" id="UP000886887"/>
    </source>
</evidence>
<dbReference type="EMBL" id="DVFJ01000001">
    <property type="protein sequence ID" value="HIQ70624.1"/>
    <property type="molecule type" value="Genomic_DNA"/>
</dbReference>
<gene>
    <name evidence="1" type="ORF">IAB73_00180</name>
</gene>
<sequence length="163" mass="18791">MRRITRDEVYGVLSRYMGEAAGARMDLCDRIAILLSNYFYDTIPLDALYDKVEEQIFSSLYEMSGGTMTFRQADGCALRLRAAARAELCEDLMALVFARFPVCRAAYWDLNGYAMRHTSLPALKRLYLDFGEYATDMDRELIRRLIVENFDRAQYESWLGDAG</sequence>
<evidence type="ECO:0000313" key="1">
    <source>
        <dbReference type="EMBL" id="HIQ70624.1"/>
    </source>
</evidence>
<proteinExistence type="predicted"/>
<dbReference type="AlphaFoldDB" id="A0A9D1CQM6"/>
<dbReference type="Proteomes" id="UP000886887">
    <property type="component" value="Unassembled WGS sequence"/>
</dbReference>
<accession>A0A9D1CQM6</accession>
<organism evidence="1 2">
    <name type="scientific">Candidatus Onthenecus intestinigallinarum</name>
    <dbReference type="NCBI Taxonomy" id="2840875"/>
    <lineage>
        <taxon>Bacteria</taxon>
        <taxon>Bacillati</taxon>
        <taxon>Bacillota</taxon>
        <taxon>Clostridia</taxon>
        <taxon>Eubacteriales</taxon>
        <taxon>Candidatus Onthenecus</taxon>
    </lineage>
</organism>
<reference evidence="1" key="2">
    <citation type="journal article" date="2021" name="PeerJ">
        <title>Extensive microbial diversity within the chicken gut microbiome revealed by metagenomics and culture.</title>
        <authorList>
            <person name="Gilroy R."/>
            <person name="Ravi A."/>
            <person name="Getino M."/>
            <person name="Pursley I."/>
            <person name="Horton D.L."/>
            <person name="Alikhan N.F."/>
            <person name="Baker D."/>
            <person name="Gharbi K."/>
            <person name="Hall N."/>
            <person name="Watson M."/>
            <person name="Adriaenssens E.M."/>
            <person name="Foster-Nyarko E."/>
            <person name="Jarju S."/>
            <person name="Secka A."/>
            <person name="Antonio M."/>
            <person name="Oren A."/>
            <person name="Chaudhuri R.R."/>
            <person name="La Ragione R."/>
            <person name="Hildebrand F."/>
            <person name="Pallen M.J."/>
        </authorList>
    </citation>
    <scope>NUCLEOTIDE SEQUENCE</scope>
    <source>
        <strain evidence="1">ChiSxjej2B14-6234</strain>
    </source>
</reference>
<reference evidence="1" key="1">
    <citation type="submission" date="2020-10" db="EMBL/GenBank/DDBJ databases">
        <authorList>
            <person name="Gilroy R."/>
        </authorList>
    </citation>
    <scope>NUCLEOTIDE SEQUENCE</scope>
    <source>
        <strain evidence="1">ChiSxjej2B14-6234</strain>
    </source>
</reference>